<gene>
    <name evidence="1" type="ORF">FSB_LOCUS4883</name>
</gene>
<sequence>MATACITTMHDQICQVSCKHHSSLGTWLASAMVSFSCLGLSDSVLLYSLYVTYTALSSASSKSLGVLKVQQEKNEAMQHKLVFKYSYHSFRD</sequence>
<reference evidence="1" key="1">
    <citation type="submission" date="2018-02" db="EMBL/GenBank/DDBJ databases">
        <authorList>
            <person name="Cohen D.B."/>
            <person name="Kent A.D."/>
        </authorList>
    </citation>
    <scope>NUCLEOTIDE SEQUENCE</scope>
</reference>
<proteinExistence type="predicted"/>
<accession>A0A2N9EQL9</accession>
<evidence type="ECO:0000313" key="1">
    <source>
        <dbReference type="EMBL" id="SPC77001.1"/>
    </source>
</evidence>
<protein>
    <submittedName>
        <fullName evidence="1">Uncharacterized protein</fullName>
    </submittedName>
</protein>
<dbReference type="AlphaFoldDB" id="A0A2N9EQL9"/>
<dbReference type="EMBL" id="OIVN01000247">
    <property type="protein sequence ID" value="SPC77001.1"/>
    <property type="molecule type" value="Genomic_DNA"/>
</dbReference>
<organism evidence="1">
    <name type="scientific">Fagus sylvatica</name>
    <name type="common">Beechnut</name>
    <dbReference type="NCBI Taxonomy" id="28930"/>
    <lineage>
        <taxon>Eukaryota</taxon>
        <taxon>Viridiplantae</taxon>
        <taxon>Streptophyta</taxon>
        <taxon>Embryophyta</taxon>
        <taxon>Tracheophyta</taxon>
        <taxon>Spermatophyta</taxon>
        <taxon>Magnoliopsida</taxon>
        <taxon>eudicotyledons</taxon>
        <taxon>Gunneridae</taxon>
        <taxon>Pentapetalae</taxon>
        <taxon>rosids</taxon>
        <taxon>fabids</taxon>
        <taxon>Fagales</taxon>
        <taxon>Fagaceae</taxon>
        <taxon>Fagus</taxon>
    </lineage>
</organism>
<name>A0A2N9EQL9_FAGSY</name>